<dbReference type="InterPro" id="IPR055100">
    <property type="entry name" value="GNAT_LYC1-like"/>
</dbReference>
<evidence type="ECO:0000313" key="2">
    <source>
        <dbReference type="EMBL" id="KAF2164871.1"/>
    </source>
</evidence>
<evidence type="ECO:0000313" key="3">
    <source>
        <dbReference type="Proteomes" id="UP000799537"/>
    </source>
</evidence>
<dbReference type="OrthoDB" id="2020070at2759"/>
<proteinExistence type="predicted"/>
<gene>
    <name evidence="2" type="ORF">M409DRAFT_67587</name>
</gene>
<dbReference type="Gene3D" id="3.40.630.30">
    <property type="match status" value="1"/>
</dbReference>
<protein>
    <recommendedName>
        <fullName evidence="1">LYC1 C-terminal domain-containing protein</fullName>
    </recommendedName>
</protein>
<dbReference type="Proteomes" id="UP000799537">
    <property type="component" value="Unassembled WGS sequence"/>
</dbReference>
<dbReference type="Pfam" id="PF22998">
    <property type="entry name" value="GNAT_LYC1-like"/>
    <property type="match status" value="1"/>
</dbReference>
<dbReference type="PANTHER" id="PTHR34815">
    <property type="entry name" value="LYSINE ACETYLTRANSFERASE"/>
    <property type="match status" value="1"/>
</dbReference>
<keyword evidence="3" id="KW-1185">Reference proteome</keyword>
<dbReference type="InterPro" id="IPR016181">
    <property type="entry name" value="Acyl_CoA_acyltransferase"/>
</dbReference>
<accession>A0A6A6CCV3</accession>
<dbReference type="RefSeq" id="XP_033665760.1">
    <property type="nucleotide sequence ID" value="XM_033817469.1"/>
</dbReference>
<feature type="domain" description="LYC1 C-terminal" evidence="1">
    <location>
        <begin position="169"/>
        <end position="388"/>
    </location>
</feature>
<dbReference type="EMBL" id="ML993602">
    <property type="protein sequence ID" value="KAF2164871.1"/>
    <property type="molecule type" value="Genomic_DNA"/>
</dbReference>
<dbReference type="PANTHER" id="PTHR34815:SF4">
    <property type="entry name" value="N-ACETYLTRANSFERASE DOMAIN-CONTAINING PROTEIN"/>
    <property type="match status" value="1"/>
</dbReference>
<organism evidence="2 3">
    <name type="scientific">Zasmidium cellare ATCC 36951</name>
    <dbReference type="NCBI Taxonomy" id="1080233"/>
    <lineage>
        <taxon>Eukaryota</taxon>
        <taxon>Fungi</taxon>
        <taxon>Dikarya</taxon>
        <taxon>Ascomycota</taxon>
        <taxon>Pezizomycotina</taxon>
        <taxon>Dothideomycetes</taxon>
        <taxon>Dothideomycetidae</taxon>
        <taxon>Mycosphaerellales</taxon>
        <taxon>Mycosphaerellaceae</taxon>
        <taxon>Zasmidium</taxon>
    </lineage>
</organism>
<dbReference type="GeneID" id="54570741"/>
<sequence>MGSIGLPDKDSPDIHLAVATKEELLAQQNANSEEWRGVLPAEAYVRRETYLYSQELTKDDGMTPWVLVYQPDRNGPRQILCGCESIRKRALIARDGEIEDVTSHGVCSVFCSPDKRGRGYAGRMMKDMAQTMEHWQAENGKSSPFSILFSDIGKDFYALRGWQAFPSAHVSVPALPTTTPASVRLLKSEDIAELCALDEKLIRQRLSKLNSSNRIAVAIVPDHATIAWHHARDDFVANELYGKTPTVKGVMIGDKPGSRIWMYFTRVWTYLQEDSPNTLHVLRLVIEDESLSDFSPASPAAADKLEDTEVVHAIAACLQVAQSEAALWDMKEVTIWNPTSATLAAARSLDPKAAVVEREHESIASLNWYGDGSLKDIDWVCNEKYGWC</sequence>
<evidence type="ECO:0000259" key="1">
    <source>
        <dbReference type="Pfam" id="PF22998"/>
    </source>
</evidence>
<name>A0A6A6CCV3_ZASCE</name>
<dbReference type="InterPro" id="IPR053013">
    <property type="entry name" value="LAT"/>
</dbReference>
<dbReference type="AlphaFoldDB" id="A0A6A6CCV3"/>
<reference evidence="2" key="1">
    <citation type="journal article" date="2020" name="Stud. Mycol.">
        <title>101 Dothideomycetes genomes: a test case for predicting lifestyles and emergence of pathogens.</title>
        <authorList>
            <person name="Haridas S."/>
            <person name="Albert R."/>
            <person name="Binder M."/>
            <person name="Bloem J."/>
            <person name="Labutti K."/>
            <person name="Salamov A."/>
            <person name="Andreopoulos B."/>
            <person name="Baker S."/>
            <person name="Barry K."/>
            <person name="Bills G."/>
            <person name="Bluhm B."/>
            <person name="Cannon C."/>
            <person name="Castanera R."/>
            <person name="Culley D."/>
            <person name="Daum C."/>
            <person name="Ezra D."/>
            <person name="Gonzalez J."/>
            <person name="Henrissat B."/>
            <person name="Kuo A."/>
            <person name="Liang C."/>
            <person name="Lipzen A."/>
            <person name="Lutzoni F."/>
            <person name="Magnuson J."/>
            <person name="Mondo S."/>
            <person name="Nolan M."/>
            <person name="Ohm R."/>
            <person name="Pangilinan J."/>
            <person name="Park H.-J."/>
            <person name="Ramirez L."/>
            <person name="Alfaro M."/>
            <person name="Sun H."/>
            <person name="Tritt A."/>
            <person name="Yoshinaga Y."/>
            <person name="Zwiers L.-H."/>
            <person name="Turgeon B."/>
            <person name="Goodwin S."/>
            <person name="Spatafora J."/>
            <person name="Crous P."/>
            <person name="Grigoriev I."/>
        </authorList>
    </citation>
    <scope>NUCLEOTIDE SEQUENCE</scope>
    <source>
        <strain evidence="2">ATCC 36951</strain>
    </source>
</reference>
<dbReference type="SUPFAM" id="SSF55729">
    <property type="entry name" value="Acyl-CoA N-acyltransferases (Nat)"/>
    <property type="match status" value="1"/>
</dbReference>